<dbReference type="RefSeq" id="WP_153318883.1">
    <property type="nucleotide sequence ID" value="NZ_WISN01000298.1"/>
</dbReference>
<dbReference type="EMBL" id="WISP01000191">
    <property type="protein sequence ID" value="MQW07786.1"/>
    <property type="molecule type" value="Genomic_DNA"/>
</dbReference>
<gene>
    <name evidence="2" type="ORF">GHK45_29725</name>
</gene>
<accession>A0A6A7ZY06</accession>
<feature type="transmembrane region" description="Helical" evidence="1">
    <location>
        <begin position="12"/>
        <end position="33"/>
    </location>
</feature>
<name>A0A6A7ZY06_RHIML</name>
<dbReference type="AlphaFoldDB" id="A0A6A7ZY06"/>
<organism evidence="2">
    <name type="scientific">Rhizobium meliloti</name>
    <name type="common">Ensifer meliloti</name>
    <name type="synonym">Sinorhizobium meliloti</name>
    <dbReference type="NCBI Taxonomy" id="382"/>
    <lineage>
        <taxon>Bacteria</taxon>
        <taxon>Pseudomonadati</taxon>
        <taxon>Pseudomonadota</taxon>
        <taxon>Alphaproteobacteria</taxon>
        <taxon>Hyphomicrobiales</taxon>
        <taxon>Rhizobiaceae</taxon>
        <taxon>Sinorhizobium/Ensifer group</taxon>
        <taxon>Sinorhizobium</taxon>
    </lineage>
</organism>
<reference evidence="2" key="1">
    <citation type="journal article" date="2013" name="Genome Biol.">
        <title>Comparative genomics of the core and accessory genomes of 48 Sinorhizobium strains comprising five genospecies.</title>
        <authorList>
            <person name="Sugawara M."/>
            <person name="Epstein B."/>
            <person name="Badgley B.D."/>
            <person name="Unno T."/>
            <person name="Xu L."/>
            <person name="Reese J."/>
            <person name="Gyaneshwar P."/>
            <person name="Denny R."/>
            <person name="Mudge J."/>
            <person name="Bharti A.K."/>
            <person name="Farmer A.D."/>
            <person name="May G.D."/>
            <person name="Woodward J.E."/>
            <person name="Medigue C."/>
            <person name="Vallenet D."/>
            <person name="Lajus A."/>
            <person name="Rouy Z."/>
            <person name="Martinez-Vaz B."/>
            <person name="Tiffin P."/>
            <person name="Young N.D."/>
            <person name="Sadowsky M.J."/>
        </authorList>
    </citation>
    <scope>NUCLEOTIDE SEQUENCE</scope>
    <source>
        <strain evidence="2">M30</strain>
    </source>
</reference>
<proteinExistence type="predicted"/>
<comment type="caution">
    <text evidence="2">The sequence shown here is derived from an EMBL/GenBank/DDBJ whole genome shotgun (WGS) entry which is preliminary data.</text>
</comment>
<evidence type="ECO:0000313" key="2">
    <source>
        <dbReference type="EMBL" id="MQW07786.1"/>
    </source>
</evidence>
<keyword evidence="1" id="KW-0812">Transmembrane</keyword>
<keyword evidence="1" id="KW-1133">Transmembrane helix</keyword>
<sequence length="123" mass="14011">MVATPKWRFEYNLNTLVILFGFAGGLIAWGATWERVNANQDSQANSIDRRRLDKRLTAAEVSLRQIDNHELRISAVEKQVAEAVTSMKAVENTLNSLSIDTRVMREILQRIEASQRDGAQLRR</sequence>
<keyword evidence="1" id="KW-0472">Membrane</keyword>
<evidence type="ECO:0000256" key="1">
    <source>
        <dbReference type="SAM" id="Phobius"/>
    </source>
</evidence>
<protein>
    <submittedName>
        <fullName evidence="2">Uncharacterized protein</fullName>
    </submittedName>
</protein>